<comment type="pathway">
    <text evidence="1 9 10">Porphyrin-containing compound metabolism; protoheme biosynthesis.</text>
</comment>
<evidence type="ECO:0000313" key="11">
    <source>
        <dbReference type="EMBL" id="RKD25083.1"/>
    </source>
</evidence>
<accession>A0A419SLX1</accession>
<evidence type="ECO:0000256" key="10">
    <source>
        <dbReference type="RuleBase" id="RU000607"/>
    </source>
</evidence>
<keyword evidence="4 9" id="KW-0408">Iron</keyword>
<comment type="subcellular location">
    <subcellularLocation>
        <location evidence="9 10">Cytoplasm</location>
    </subcellularLocation>
</comment>
<comment type="function">
    <text evidence="9 10">Involved in coproporphyrin-dependent heme b biosynthesis. Catalyzes the insertion of ferrous iron into coproporphyrin III to form Fe-coproporphyrin III.</text>
</comment>
<evidence type="ECO:0000256" key="6">
    <source>
        <dbReference type="ARBA" id="ARBA00023239"/>
    </source>
</evidence>
<dbReference type="Proteomes" id="UP000284219">
    <property type="component" value="Unassembled WGS sequence"/>
</dbReference>
<organism evidence="11 12">
    <name type="scientific">Ammoniphilus oxalaticus</name>
    <dbReference type="NCBI Taxonomy" id="66863"/>
    <lineage>
        <taxon>Bacteria</taxon>
        <taxon>Bacillati</taxon>
        <taxon>Bacillota</taxon>
        <taxon>Bacilli</taxon>
        <taxon>Bacillales</taxon>
        <taxon>Paenibacillaceae</taxon>
        <taxon>Aneurinibacillus group</taxon>
        <taxon>Ammoniphilus</taxon>
    </lineage>
</organism>
<dbReference type="SUPFAM" id="SSF53800">
    <property type="entry name" value="Chelatase"/>
    <property type="match status" value="1"/>
</dbReference>
<dbReference type="GO" id="GO:0005737">
    <property type="term" value="C:cytoplasm"/>
    <property type="evidence" value="ECO:0007669"/>
    <property type="project" value="UniProtKB-SubCell"/>
</dbReference>
<dbReference type="InterPro" id="IPR019772">
    <property type="entry name" value="Ferrochelatase_AS"/>
</dbReference>
<feature type="binding site" evidence="9">
    <location>
        <begin position="46"/>
        <end position="47"/>
    </location>
    <ligand>
        <name>Fe-coproporphyrin III</name>
        <dbReference type="ChEBI" id="CHEBI:68438"/>
    </ligand>
</feature>
<comment type="caution">
    <text evidence="11">The sequence shown here is derived from an EMBL/GenBank/DDBJ whole genome shotgun (WGS) entry which is preliminary data.</text>
</comment>
<dbReference type="AlphaFoldDB" id="A0A419SLX1"/>
<keyword evidence="5 9" id="KW-0350">Heme biosynthesis</keyword>
<keyword evidence="6 9" id="KW-0456">Lyase</keyword>
<dbReference type="PANTHER" id="PTHR11108">
    <property type="entry name" value="FERROCHELATASE"/>
    <property type="match status" value="1"/>
</dbReference>
<comment type="similarity">
    <text evidence="2 9 10">Belongs to the ferrochelatase family.</text>
</comment>
<evidence type="ECO:0000256" key="5">
    <source>
        <dbReference type="ARBA" id="ARBA00023133"/>
    </source>
</evidence>
<feature type="binding site" evidence="9">
    <location>
        <position position="180"/>
    </location>
    <ligand>
        <name>Fe(2+)</name>
        <dbReference type="ChEBI" id="CHEBI:29033"/>
    </ligand>
</feature>
<dbReference type="InterPro" id="IPR033644">
    <property type="entry name" value="Ferrochelatase_C"/>
</dbReference>
<evidence type="ECO:0000313" key="12">
    <source>
        <dbReference type="Proteomes" id="UP000284219"/>
    </source>
</evidence>
<dbReference type="PANTHER" id="PTHR11108:SF1">
    <property type="entry name" value="FERROCHELATASE, MITOCHONDRIAL"/>
    <property type="match status" value="1"/>
</dbReference>
<dbReference type="InterPro" id="IPR033659">
    <property type="entry name" value="Ferrochelatase_N"/>
</dbReference>
<keyword evidence="9 10" id="KW-0963">Cytoplasm</keyword>
<feature type="binding site" description="axial binding residue" evidence="9">
    <location>
        <position position="13"/>
    </location>
    <ligand>
        <name>Fe-coproporphyrin III</name>
        <dbReference type="ChEBI" id="CHEBI:68438"/>
    </ligand>
    <ligandPart>
        <name>Fe</name>
        <dbReference type="ChEBI" id="CHEBI:18248"/>
    </ligandPart>
</feature>
<dbReference type="Pfam" id="PF00762">
    <property type="entry name" value="Ferrochelatase"/>
    <property type="match status" value="1"/>
</dbReference>
<dbReference type="UniPathway" id="UPA00252"/>
<feature type="binding site" evidence="9">
    <location>
        <position position="125"/>
    </location>
    <ligand>
        <name>Fe-coproporphyrin III</name>
        <dbReference type="ChEBI" id="CHEBI:68438"/>
    </ligand>
</feature>
<dbReference type="HAMAP" id="MF_00323">
    <property type="entry name" value="Ferrochelatase"/>
    <property type="match status" value="1"/>
</dbReference>
<feature type="binding site" evidence="9">
    <location>
        <position position="30"/>
    </location>
    <ligand>
        <name>Fe-coproporphyrin III</name>
        <dbReference type="ChEBI" id="CHEBI:68438"/>
    </ligand>
</feature>
<sequence length="306" mass="34484">MSKQTIGLLVMAYGTPPSLDDVEAYYTHIRRGRPPSPEQLQDLLDRYNAIGGISPLKVITRGQVEHLEAKLNETSEEYEFKAYMGMRHAPPFIETAVEEMAKDGIKKAVSIVLAPHYSVMSVGGYNKTASEAAQKHSVELTSVNQYHLEPTYIQALVERVEEAFQSFDDRQAVKVVFTAHSLPEKIVEMNDPYVDQLRETAEAIAEQLQLENWETGWQSAAQTNVPWLGPDILDRMRELKEAGTDNLIICATGFVSDHLEILYDLDIECKQVAEELNMQFVRTKSLNTDPLYIEALAQAVLKQLNI</sequence>
<gene>
    <name evidence="9" type="primary">cpfC</name>
    <name evidence="11" type="ORF">BEP19_04485</name>
</gene>
<dbReference type="GO" id="GO:0004325">
    <property type="term" value="F:ferrochelatase activity"/>
    <property type="evidence" value="ECO:0007669"/>
    <property type="project" value="UniProtKB-UniRule"/>
</dbReference>
<reference evidence="11 12" key="1">
    <citation type="submission" date="2016-08" db="EMBL/GenBank/DDBJ databases">
        <title>Novel Firmicute Genomes.</title>
        <authorList>
            <person name="Poppleton D.I."/>
            <person name="Gribaldo S."/>
        </authorList>
    </citation>
    <scope>NUCLEOTIDE SEQUENCE [LARGE SCALE GENOMIC DNA]</scope>
    <source>
        <strain evidence="11 12">RAOx-1</strain>
    </source>
</reference>
<dbReference type="EMBL" id="MCHY01000007">
    <property type="protein sequence ID" value="RKD25083.1"/>
    <property type="molecule type" value="Genomic_DNA"/>
</dbReference>
<evidence type="ECO:0000256" key="7">
    <source>
        <dbReference type="ARBA" id="ARBA00023244"/>
    </source>
</evidence>
<dbReference type="FunFam" id="3.40.50.1400:FF:000007">
    <property type="entry name" value="Ferrochelatase"/>
    <property type="match status" value="1"/>
</dbReference>
<dbReference type="CDD" id="cd03411">
    <property type="entry name" value="Ferrochelatase_N"/>
    <property type="match status" value="1"/>
</dbReference>
<feature type="binding site" evidence="9">
    <location>
        <position position="260"/>
    </location>
    <ligand>
        <name>Fe(2+)</name>
        <dbReference type="ChEBI" id="CHEBI:29033"/>
    </ligand>
</feature>
<dbReference type="GO" id="GO:0046872">
    <property type="term" value="F:metal ion binding"/>
    <property type="evidence" value="ECO:0007669"/>
    <property type="project" value="UniProtKB-UniRule"/>
</dbReference>
<evidence type="ECO:0000256" key="3">
    <source>
        <dbReference type="ARBA" id="ARBA00022723"/>
    </source>
</evidence>
<dbReference type="Gene3D" id="3.40.50.1400">
    <property type="match status" value="2"/>
</dbReference>
<comment type="catalytic activity">
    <reaction evidence="8">
        <text>Fe-coproporphyrin III + 2 H(+) = coproporphyrin III + Fe(2+)</text>
        <dbReference type="Rhea" id="RHEA:49572"/>
        <dbReference type="ChEBI" id="CHEBI:15378"/>
        <dbReference type="ChEBI" id="CHEBI:29033"/>
        <dbReference type="ChEBI" id="CHEBI:68438"/>
        <dbReference type="ChEBI" id="CHEBI:131725"/>
        <dbReference type="EC" id="4.99.1.9"/>
    </reaction>
    <physiologicalReaction direction="right-to-left" evidence="8">
        <dbReference type="Rhea" id="RHEA:49574"/>
    </physiologicalReaction>
</comment>
<keyword evidence="7 9" id="KW-0627">Porphyrin biosynthesis</keyword>
<keyword evidence="12" id="KW-1185">Reference proteome</keyword>
<name>A0A419SLX1_9BACL</name>
<evidence type="ECO:0000256" key="8">
    <source>
        <dbReference type="ARBA" id="ARBA00024536"/>
    </source>
</evidence>
<feature type="binding site" evidence="9">
    <location>
        <position position="54"/>
    </location>
    <ligand>
        <name>Fe-coproporphyrin III</name>
        <dbReference type="ChEBI" id="CHEBI:68438"/>
    </ligand>
</feature>
<evidence type="ECO:0000256" key="1">
    <source>
        <dbReference type="ARBA" id="ARBA00004744"/>
    </source>
</evidence>
<dbReference type="NCBIfam" id="TIGR00109">
    <property type="entry name" value="hemH"/>
    <property type="match status" value="1"/>
</dbReference>
<dbReference type="PROSITE" id="PS00534">
    <property type="entry name" value="FERROCHELATASE"/>
    <property type="match status" value="1"/>
</dbReference>
<evidence type="ECO:0000256" key="4">
    <source>
        <dbReference type="ARBA" id="ARBA00023004"/>
    </source>
</evidence>
<dbReference type="RefSeq" id="WP_120188903.1">
    <property type="nucleotide sequence ID" value="NZ_MCHY01000007.1"/>
</dbReference>
<evidence type="ECO:0000256" key="2">
    <source>
        <dbReference type="ARBA" id="ARBA00007718"/>
    </source>
</evidence>
<dbReference type="OrthoDB" id="9776380at2"/>
<dbReference type="CDD" id="cd00419">
    <property type="entry name" value="Ferrochelatase_C"/>
    <property type="match status" value="1"/>
</dbReference>
<dbReference type="EC" id="4.99.1.9" evidence="9"/>
<evidence type="ECO:0000256" key="9">
    <source>
        <dbReference type="HAMAP-Rule" id="MF_00323"/>
    </source>
</evidence>
<keyword evidence="3 9" id="KW-0479">Metal-binding</keyword>
<dbReference type="GO" id="GO:0006783">
    <property type="term" value="P:heme biosynthetic process"/>
    <property type="evidence" value="ECO:0007669"/>
    <property type="project" value="UniProtKB-UniRule"/>
</dbReference>
<proteinExistence type="inferred from homology"/>
<dbReference type="InterPro" id="IPR001015">
    <property type="entry name" value="Ferrochelatase"/>
</dbReference>
<protein>
    <recommendedName>
        <fullName evidence="9">Coproporphyrin III ferrochelatase</fullName>
        <ecNumber evidence="9">4.99.1.9</ecNumber>
    </recommendedName>
</protein>